<dbReference type="AlphaFoldDB" id="A0A261W1Y9"/>
<evidence type="ECO:0008006" key="4">
    <source>
        <dbReference type="Google" id="ProtNLM"/>
    </source>
</evidence>
<feature type="transmembrane region" description="Helical" evidence="1">
    <location>
        <begin position="109"/>
        <end position="127"/>
    </location>
</feature>
<dbReference type="EMBL" id="NEVT01000003">
    <property type="protein sequence ID" value="OZI80017.1"/>
    <property type="molecule type" value="Genomic_DNA"/>
</dbReference>
<gene>
    <name evidence="2" type="ORF">CAL24_08940</name>
</gene>
<feature type="transmembrane region" description="Helical" evidence="1">
    <location>
        <begin position="86"/>
        <end position="103"/>
    </location>
</feature>
<comment type="caution">
    <text evidence="2">The sequence shown here is derived from an EMBL/GenBank/DDBJ whole genome shotgun (WGS) entry which is preliminary data.</text>
</comment>
<proteinExistence type="predicted"/>
<keyword evidence="1" id="KW-0812">Transmembrane</keyword>
<keyword evidence="3" id="KW-1185">Reference proteome</keyword>
<evidence type="ECO:0000256" key="1">
    <source>
        <dbReference type="SAM" id="Phobius"/>
    </source>
</evidence>
<reference evidence="3" key="1">
    <citation type="submission" date="2017-05" db="EMBL/GenBank/DDBJ databases">
        <title>Complete and WGS of Bordetella genogroups.</title>
        <authorList>
            <person name="Spilker T."/>
            <person name="Lipuma J."/>
        </authorList>
    </citation>
    <scope>NUCLEOTIDE SEQUENCE [LARGE SCALE GENOMIC DNA]</scope>
    <source>
        <strain evidence="3">AU8256</strain>
    </source>
</reference>
<organism evidence="2 3">
    <name type="scientific">Bordetella genomosp. 2</name>
    <dbReference type="NCBI Taxonomy" id="1983456"/>
    <lineage>
        <taxon>Bacteria</taxon>
        <taxon>Pseudomonadati</taxon>
        <taxon>Pseudomonadota</taxon>
        <taxon>Betaproteobacteria</taxon>
        <taxon>Burkholderiales</taxon>
        <taxon>Alcaligenaceae</taxon>
        <taxon>Bordetella</taxon>
    </lineage>
</organism>
<keyword evidence="1" id="KW-1133">Transmembrane helix</keyword>
<name>A0A261W1Y9_9BORD</name>
<accession>A0A261W1Y9</accession>
<sequence>MTDTQGGAGQRGRWKRGAYMALGMLMLALALIGAALPIMPSTIFVILAAACFGRASPRWEAYLLRHPRFGPALVAWREQGAISARGKAFAVAGIALGLAVFWYTSRPVWWLGALVSAFMAGCALWLLSRPAPREDRT</sequence>
<feature type="transmembrane region" description="Helical" evidence="1">
    <location>
        <begin position="20"/>
        <end position="53"/>
    </location>
</feature>
<dbReference type="Proteomes" id="UP000215633">
    <property type="component" value="Unassembled WGS sequence"/>
</dbReference>
<dbReference type="PIRSF" id="PIRSF016789">
    <property type="entry name" value="DUF454"/>
    <property type="match status" value="1"/>
</dbReference>
<evidence type="ECO:0000313" key="2">
    <source>
        <dbReference type="EMBL" id="OZI80017.1"/>
    </source>
</evidence>
<evidence type="ECO:0000313" key="3">
    <source>
        <dbReference type="Proteomes" id="UP000215633"/>
    </source>
</evidence>
<dbReference type="RefSeq" id="WP_051439314.1">
    <property type="nucleotide sequence ID" value="NZ_NEVT01000003.1"/>
</dbReference>
<dbReference type="PANTHER" id="PTHR35813:SF1">
    <property type="entry name" value="INNER MEMBRANE PROTEIN YBAN"/>
    <property type="match status" value="1"/>
</dbReference>
<dbReference type="GO" id="GO:0005886">
    <property type="term" value="C:plasma membrane"/>
    <property type="evidence" value="ECO:0007669"/>
    <property type="project" value="TreeGrafter"/>
</dbReference>
<dbReference type="PANTHER" id="PTHR35813">
    <property type="entry name" value="INNER MEMBRANE PROTEIN YBAN"/>
    <property type="match status" value="1"/>
</dbReference>
<protein>
    <recommendedName>
        <fullName evidence="4">DUF454 domain-containing protein</fullName>
    </recommendedName>
</protein>
<dbReference type="InterPro" id="IPR007401">
    <property type="entry name" value="DUF454"/>
</dbReference>
<dbReference type="Pfam" id="PF04304">
    <property type="entry name" value="DUF454"/>
    <property type="match status" value="1"/>
</dbReference>
<keyword evidence="1" id="KW-0472">Membrane</keyword>